<dbReference type="AlphaFoldDB" id="A0A4R4TIR1"/>
<dbReference type="RefSeq" id="WP_132817610.1">
    <property type="nucleotide sequence ID" value="NZ_SMKI01000080.1"/>
</dbReference>
<evidence type="ECO:0000313" key="1">
    <source>
        <dbReference type="EMBL" id="TDC76276.1"/>
    </source>
</evidence>
<gene>
    <name evidence="1" type="ORF">E1283_10105</name>
</gene>
<evidence type="ECO:0000313" key="2">
    <source>
        <dbReference type="Proteomes" id="UP000295345"/>
    </source>
</evidence>
<dbReference type="Proteomes" id="UP000295345">
    <property type="component" value="Unassembled WGS sequence"/>
</dbReference>
<organism evidence="1 2">
    <name type="scientific">Streptomyces hainanensis</name>
    <dbReference type="NCBI Taxonomy" id="402648"/>
    <lineage>
        <taxon>Bacteria</taxon>
        <taxon>Bacillati</taxon>
        <taxon>Actinomycetota</taxon>
        <taxon>Actinomycetes</taxon>
        <taxon>Kitasatosporales</taxon>
        <taxon>Streptomycetaceae</taxon>
        <taxon>Streptomyces</taxon>
    </lineage>
</organism>
<sequence>MAAGITMSTYASTPDLLSFFLRLGDVTAAIQRRLDRRECARCGSTRELRPGGHAYTLTRDGCLGWAVRVCHMCPPAGPVGGDVTVAVAWAVAAGACEGAVLDAWAWRRAVSVPAGRVWDTVRVSRPVGLTVLSQLPYHVAAIGPVLEVPARETVEFLVPPGTAAAWPSHRRELRNVYCVGRGGSSKLPAPDLTLADGRRACCGRRWLSRLDPQRNPTTHAGALLGCLLAELRDGERR</sequence>
<name>A0A4R4TIR1_9ACTN</name>
<reference evidence="1 2" key="1">
    <citation type="submission" date="2019-03" db="EMBL/GenBank/DDBJ databases">
        <title>Draft genome sequences of novel Actinobacteria.</title>
        <authorList>
            <person name="Sahin N."/>
            <person name="Ay H."/>
            <person name="Saygin H."/>
        </authorList>
    </citation>
    <scope>NUCLEOTIDE SEQUENCE [LARGE SCALE GENOMIC DNA]</scope>
    <source>
        <strain evidence="1 2">DSM 41900</strain>
    </source>
</reference>
<proteinExistence type="predicted"/>
<keyword evidence="2" id="KW-1185">Reference proteome</keyword>
<accession>A0A4R4TIR1</accession>
<dbReference type="OrthoDB" id="4335645at2"/>
<dbReference type="EMBL" id="SMKI01000080">
    <property type="protein sequence ID" value="TDC76276.1"/>
    <property type="molecule type" value="Genomic_DNA"/>
</dbReference>
<protein>
    <recommendedName>
        <fullName evidence="3">DNA primase</fullName>
    </recommendedName>
</protein>
<comment type="caution">
    <text evidence="1">The sequence shown here is derived from an EMBL/GenBank/DDBJ whole genome shotgun (WGS) entry which is preliminary data.</text>
</comment>
<evidence type="ECO:0008006" key="3">
    <source>
        <dbReference type="Google" id="ProtNLM"/>
    </source>
</evidence>